<evidence type="ECO:0000313" key="1">
    <source>
        <dbReference type="EMBL" id="CAB4020529.1"/>
    </source>
</evidence>
<dbReference type="AlphaFoldDB" id="A0A6S7IU25"/>
<organism evidence="1 2">
    <name type="scientific">Paramuricea clavata</name>
    <name type="common">Red gorgonian</name>
    <name type="synonym">Violescent sea-whip</name>
    <dbReference type="NCBI Taxonomy" id="317549"/>
    <lineage>
        <taxon>Eukaryota</taxon>
        <taxon>Metazoa</taxon>
        <taxon>Cnidaria</taxon>
        <taxon>Anthozoa</taxon>
        <taxon>Octocorallia</taxon>
        <taxon>Malacalcyonacea</taxon>
        <taxon>Plexauridae</taxon>
        <taxon>Paramuricea</taxon>
    </lineage>
</organism>
<proteinExistence type="predicted"/>
<feature type="non-terminal residue" evidence="1">
    <location>
        <position position="202"/>
    </location>
</feature>
<accession>A0A6S7IU25</accession>
<sequence length="202" mass="23683">MVEPQAEAQAPQMAQIPQIFIAPSNFPPPKSLIFDDNLATTWESWKKAWTRYEIAIGVQKQEGIRDDRVRERLLRLNDLMLQKAVDTIKAAEQTQQQVKLMSTGEDFVNTLKENTTRRRRCRKLKKNYYSDCLGNKQIRSVYPRECCWPSKITISTCNRLNQFKRETPSDKTMQSIIVAAYQPVQCREELKPYPLPFRPWET</sequence>
<keyword evidence="2" id="KW-1185">Reference proteome</keyword>
<dbReference type="EMBL" id="CACRXK020010998">
    <property type="protein sequence ID" value="CAB4020529.1"/>
    <property type="molecule type" value="Genomic_DNA"/>
</dbReference>
<name>A0A6S7IU25_PARCT</name>
<dbReference type="OrthoDB" id="5987525at2759"/>
<comment type="caution">
    <text evidence="1">The sequence shown here is derived from an EMBL/GenBank/DDBJ whole genome shotgun (WGS) entry which is preliminary data.</text>
</comment>
<evidence type="ECO:0000313" key="2">
    <source>
        <dbReference type="Proteomes" id="UP001152795"/>
    </source>
</evidence>
<reference evidence="1" key="1">
    <citation type="submission" date="2020-04" db="EMBL/GenBank/DDBJ databases">
        <authorList>
            <person name="Alioto T."/>
            <person name="Alioto T."/>
            <person name="Gomez Garrido J."/>
        </authorList>
    </citation>
    <scope>NUCLEOTIDE SEQUENCE</scope>
    <source>
        <strain evidence="1">A484AB</strain>
    </source>
</reference>
<dbReference type="Proteomes" id="UP001152795">
    <property type="component" value="Unassembled WGS sequence"/>
</dbReference>
<gene>
    <name evidence="1" type="ORF">PACLA_8A004368</name>
</gene>
<protein>
    <submittedName>
        <fullName evidence="1">Uncharacterized protein</fullName>
    </submittedName>
</protein>